<evidence type="ECO:0000313" key="3">
    <source>
        <dbReference type="Proteomes" id="UP000549765"/>
    </source>
</evidence>
<dbReference type="SUPFAM" id="SSF69118">
    <property type="entry name" value="AhpD-like"/>
    <property type="match status" value="1"/>
</dbReference>
<organism evidence="2 3">
    <name type="scientific">Periweissella fabalis</name>
    <dbReference type="NCBI Taxonomy" id="1070421"/>
    <lineage>
        <taxon>Bacteria</taxon>
        <taxon>Bacillati</taxon>
        <taxon>Bacillota</taxon>
        <taxon>Bacilli</taxon>
        <taxon>Lactobacillales</taxon>
        <taxon>Lactobacillaceae</taxon>
        <taxon>Periweissella</taxon>
    </lineage>
</organism>
<dbReference type="InterPro" id="IPR029032">
    <property type="entry name" value="AhpD-like"/>
</dbReference>
<dbReference type="AlphaFoldDB" id="A0A7X6N1K1"/>
<dbReference type="NCBIfam" id="TIGR00778">
    <property type="entry name" value="ahpD_dom"/>
    <property type="match status" value="1"/>
</dbReference>
<comment type="caution">
    <text evidence="2">The sequence shown here is derived from an EMBL/GenBank/DDBJ whole genome shotgun (WGS) entry which is preliminary data.</text>
</comment>
<dbReference type="RefSeq" id="WP_168721372.1">
    <property type="nucleotide sequence ID" value="NZ_JAAXPN010000001.1"/>
</dbReference>
<dbReference type="Gene3D" id="1.20.1290.10">
    <property type="entry name" value="AhpD-like"/>
    <property type="match status" value="1"/>
</dbReference>
<keyword evidence="3" id="KW-1185">Reference proteome</keyword>
<dbReference type="PANTHER" id="PTHR34846">
    <property type="entry name" value="4-CARBOXYMUCONOLACTONE DECARBOXYLASE FAMILY PROTEIN (AFU_ORTHOLOGUE AFUA_6G11590)"/>
    <property type="match status" value="1"/>
</dbReference>
<evidence type="ECO:0000313" key="2">
    <source>
        <dbReference type="EMBL" id="NKZ23587.1"/>
    </source>
</evidence>
<gene>
    <name evidence="2" type="ORF">HF964_02035</name>
</gene>
<dbReference type="PANTHER" id="PTHR34846:SF10">
    <property type="entry name" value="CYTOPLASMIC PROTEIN"/>
    <property type="match status" value="1"/>
</dbReference>
<dbReference type="Pfam" id="PF02627">
    <property type="entry name" value="CMD"/>
    <property type="match status" value="1"/>
</dbReference>
<proteinExistence type="predicted"/>
<feature type="domain" description="Carboxymuconolactone decarboxylase-like" evidence="1">
    <location>
        <begin position="19"/>
        <end position="93"/>
    </location>
</feature>
<protein>
    <submittedName>
        <fullName evidence="2">Carboxymuconolactone decarboxylase family protein</fullName>
    </submittedName>
</protein>
<evidence type="ECO:0000259" key="1">
    <source>
        <dbReference type="Pfam" id="PF02627"/>
    </source>
</evidence>
<dbReference type="Proteomes" id="UP000549765">
    <property type="component" value="Unassembled WGS sequence"/>
</dbReference>
<sequence length="148" mass="17236">MEEKLKYNTTIGEQIGYLVKMDQTNLAATTLESDLIELVNIFVSQINGCAFCTNAHLKKARKVNTDERKLTFLPVWKEAHLYTEREQMALDLAYKITNIQNYVVTDGYYHRVRTIFSEKEYLELILVINNINFWNRMMLATGNSSITE</sequence>
<name>A0A7X6N1K1_9LACO</name>
<dbReference type="EMBL" id="JAAXPN010000001">
    <property type="protein sequence ID" value="NKZ23587.1"/>
    <property type="molecule type" value="Genomic_DNA"/>
</dbReference>
<dbReference type="InterPro" id="IPR004675">
    <property type="entry name" value="AhpD_core"/>
</dbReference>
<dbReference type="GO" id="GO:0051920">
    <property type="term" value="F:peroxiredoxin activity"/>
    <property type="evidence" value="ECO:0007669"/>
    <property type="project" value="InterPro"/>
</dbReference>
<dbReference type="InterPro" id="IPR003779">
    <property type="entry name" value="CMD-like"/>
</dbReference>
<accession>A0A7X6N1K1</accession>
<reference evidence="2 3" key="1">
    <citation type="submission" date="2020-04" db="EMBL/GenBank/DDBJ databases">
        <title>MicrobeNet Type strains.</title>
        <authorList>
            <person name="Nicholson A.C."/>
        </authorList>
    </citation>
    <scope>NUCLEOTIDE SEQUENCE [LARGE SCALE GENOMIC DNA]</scope>
    <source>
        <strain evidence="2 3">CCUG 61472</strain>
    </source>
</reference>